<dbReference type="InParanoid" id="A0A2P5FY05"/>
<accession>A0A2P5FY05</accession>
<dbReference type="STRING" id="63057.A0A2P5FY05"/>
<evidence type="ECO:0000313" key="1">
    <source>
        <dbReference type="EMBL" id="POO02678.1"/>
    </source>
</evidence>
<name>A0A2P5FY05_TREOI</name>
<dbReference type="AlphaFoldDB" id="A0A2P5FY05"/>
<proteinExistence type="predicted"/>
<dbReference type="OrthoDB" id="1192893at2759"/>
<sequence length="116" mass="14163">MERERYRPPFHFLDAWTRDFTCKLVIEEAWRIAVRGFRSFQLVVKMNNTKKALKKWNKENFGFCQDKLRILNDLFLEVQTRILSQANIALEADIQLEIMEIWNRQESIWKQKSREQ</sequence>
<dbReference type="EMBL" id="JXTC01000004">
    <property type="protein sequence ID" value="POO02678.1"/>
    <property type="molecule type" value="Genomic_DNA"/>
</dbReference>
<reference evidence="2" key="1">
    <citation type="submission" date="2016-06" db="EMBL/GenBank/DDBJ databases">
        <title>Parallel loss of symbiosis genes in relatives of nitrogen-fixing non-legume Parasponia.</title>
        <authorList>
            <person name="Van Velzen R."/>
            <person name="Holmer R."/>
            <person name="Bu F."/>
            <person name="Rutten L."/>
            <person name="Van Zeijl A."/>
            <person name="Liu W."/>
            <person name="Santuari L."/>
            <person name="Cao Q."/>
            <person name="Sharma T."/>
            <person name="Shen D."/>
            <person name="Roswanjaya Y."/>
            <person name="Wardhani T."/>
            <person name="Kalhor M.S."/>
            <person name="Jansen J."/>
            <person name="Van den Hoogen J."/>
            <person name="Gungor B."/>
            <person name="Hartog M."/>
            <person name="Hontelez J."/>
            <person name="Verver J."/>
            <person name="Yang W.-C."/>
            <person name="Schijlen E."/>
            <person name="Repin R."/>
            <person name="Schilthuizen M."/>
            <person name="Schranz E."/>
            <person name="Heidstra R."/>
            <person name="Miyata K."/>
            <person name="Fedorova E."/>
            <person name="Kohlen W."/>
            <person name="Bisseling T."/>
            <person name="Smit S."/>
            <person name="Geurts R."/>
        </authorList>
    </citation>
    <scope>NUCLEOTIDE SEQUENCE [LARGE SCALE GENOMIC DNA]</scope>
    <source>
        <strain evidence="2">cv. RG33-2</strain>
    </source>
</reference>
<comment type="caution">
    <text evidence="1">The sequence shown here is derived from an EMBL/GenBank/DDBJ whole genome shotgun (WGS) entry which is preliminary data.</text>
</comment>
<organism evidence="1 2">
    <name type="scientific">Trema orientale</name>
    <name type="common">Charcoal tree</name>
    <name type="synonym">Celtis orientalis</name>
    <dbReference type="NCBI Taxonomy" id="63057"/>
    <lineage>
        <taxon>Eukaryota</taxon>
        <taxon>Viridiplantae</taxon>
        <taxon>Streptophyta</taxon>
        <taxon>Embryophyta</taxon>
        <taxon>Tracheophyta</taxon>
        <taxon>Spermatophyta</taxon>
        <taxon>Magnoliopsida</taxon>
        <taxon>eudicotyledons</taxon>
        <taxon>Gunneridae</taxon>
        <taxon>Pentapetalae</taxon>
        <taxon>rosids</taxon>
        <taxon>fabids</taxon>
        <taxon>Rosales</taxon>
        <taxon>Cannabaceae</taxon>
        <taxon>Trema</taxon>
    </lineage>
</organism>
<gene>
    <name evidence="1" type="ORF">TorRG33x02_016640</name>
</gene>
<dbReference type="Proteomes" id="UP000237000">
    <property type="component" value="Unassembled WGS sequence"/>
</dbReference>
<protein>
    <submittedName>
        <fullName evidence="1">Uncharacterized protein</fullName>
    </submittedName>
</protein>
<evidence type="ECO:0000313" key="2">
    <source>
        <dbReference type="Proteomes" id="UP000237000"/>
    </source>
</evidence>
<keyword evidence="2" id="KW-1185">Reference proteome</keyword>